<dbReference type="Proteomes" id="UP000547674">
    <property type="component" value="Unassembled WGS sequence"/>
</dbReference>
<evidence type="ECO:0000313" key="1">
    <source>
        <dbReference type="EMBL" id="NNF07608.1"/>
    </source>
</evidence>
<organism evidence="1 2">
    <name type="scientific">Eiseniibacteriota bacterium</name>
    <dbReference type="NCBI Taxonomy" id="2212470"/>
    <lineage>
        <taxon>Bacteria</taxon>
        <taxon>Candidatus Eiseniibacteriota</taxon>
    </lineage>
</organism>
<dbReference type="EMBL" id="JABDJR010000507">
    <property type="protein sequence ID" value="NNF07608.1"/>
    <property type="molecule type" value="Genomic_DNA"/>
</dbReference>
<reference evidence="1 2" key="1">
    <citation type="submission" date="2020-03" db="EMBL/GenBank/DDBJ databases">
        <title>Metabolic flexibility allows generalist bacteria to become dominant in a frequently disturbed ecosystem.</title>
        <authorList>
            <person name="Chen Y.-J."/>
            <person name="Leung P.M."/>
            <person name="Bay S.K."/>
            <person name="Hugenholtz P."/>
            <person name="Kessler A.J."/>
            <person name="Shelley G."/>
            <person name="Waite D.W."/>
            <person name="Cook P.L."/>
            <person name="Greening C."/>
        </authorList>
    </citation>
    <scope>NUCLEOTIDE SEQUENCE [LARGE SCALE GENOMIC DNA]</scope>
    <source>
        <strain evidence="1">SS_bin_28</strain>
    </source>
</reference>
<name>A0A7Y2E9A7_UNCEI</name>
<sequence length="211" mass="22966">MRRAIQGAFLAAVLLGFTPVGQLHASQVVHRTMADLIDLSEHILLGDVVSLSDGFDRSGYPFTEVTLSVRESMKGSTASQYTFRQFGLLEPKTLSDGQVYAGVSPEGWPQFVIGETVMVFLYVAGNETGFRTTVGLSQGKFTIVDGSATNAIGNRGLFQNLVLDERAVSKETKKLMQSQSGPVNARTLAGFVKKAVVDNWIEKGALRYENR</sequence>
<proteinExistence type="predicted"/>
<gene>
    <name evidence="1" type="ORF">HKN21_12670</name>
</gene>
<accession>A0A7Y2E9A7</accession>
<protein>
    <submittedName>
        <fullName evidence="1">Uncharacterized protein</fullName>
    </submittedName>
</protein>
<dbReference type="AlphaFoldDB" id="A0A7Y2E9A7"/>
<evidence type="ECO:0000313" key="2">
    <source>
        <dbReference type="Proteomes" id="UP000547674"/>
    </source>
</evidence>
<comment type="caution">
    <text evidence="1">The sequence shown here is derived from an EMBL/GenBank/DDBJ whole genome shotgun (WGS) entry which is preliminary data.</text>
</comment>